<gene>
    <name evidence="3" type="ORF">CDD82_3585</name>
</gene>
<dbReference type="AlphaFoldDB" id="A0A2C5ZBT8"/>
<reference evidence="3 4" key="1">
    <citation type="submission" date="2017-06" db="EMBL/GenBank/DDBJ databases">
        <title>Ant-infecting Ophiocordyceps genomes reveal a high diversity of potential behavioral manipulation genes and a possible major role for enterotoxins.</title>
        <authorList>
            <person name="De Bekker C."/>
            <person name="Evans H.C."/>
            <person name="Brachmann A."/>
            <person name="Hughes D.P."/>
        </authorList>
    </citation>
    <scope>NUCLEOTIDE SEQUENCE [LARGE SCALE GENOMIC DNA]</scope>
    <source>
        <strain evidence="3 4">1348a</strain>
    </source>
</reference>
<accession>A0A2C5ZBT8</accession>
<keyword evidence="4" id="KW-1185">Reference proteome</keyword>
<comment type="caution">
    <text evidence="3">The sequence shown here is derived from an EMBL/GenBank/DDBJ whole genome shotgun (WGS) entry which is preliminary data.</text>
</comment>
<dbReference type="EMBL" id="NJEU01000277">
    <property type="protein sequence ID" value="PHH77260.1"/>
    <property type="molecule type" value="Genomic_DNA"/>
</dbReference>
<sequence>MRHVFPLVLAIGLCLLWPHGSQAGVMTLAKRFKSFRRSSSQGDGNSGSRRPLTLNSNNMMMGHTRGHFRWHDNMKNINSMKNINNNNNIVMTPSRVKKNRRKASSRARGTSLTPQSPPPPRGFRPRQSGPKPGRRLQSSPLHSQLGLPQSRLPLTPSTAQRRRRVSGLERILGVAMLQKVASGPASGTRHPANSSPNTPDGPRRLARTVRRRGPAPRALLDRLATAAGGAMSRPRGSLNHSRAAGQAPGLPVEKQEKSRA</sequence>
<feature type="compositionally biased region" description="Polar residues" evidence="1">
    <location>
        <begin position="41"/>
        <end position="57"/>
    </location>
</feature>
<feature type="region of interest" description="Disordered" evidence="1">
    <location>
        <begin position="79"/>
        <end position="164"/>
    </location>
</feature>
<proteinExistence type="predicted"/>
<evidence type="ECO:0000256" key="1">
    <source>
        <dbReference type="SAM" id="MobiDB-lite"/>
    </source>
</evidence>
<feature type="chain" id="PRO_5013401559" evidence="2">
    <location>
        <begin position="24"/>
        <end position="260"/>
    </location>
</feature>
<feature type="compositionally biased region" description="Basic residues" evidence="1">
    <location>
        <begin position="204"/>
        <end position="214"/>
    </location>
</feature>
<evidence type="ECO:0000313" key="3">
    <source>
        <dbReference type="EMBL" id="PHH77260.1"/>
    </source>
</evidence>
<name>A0A2C5ZBT8_9HYPO</name>
<feature type="region of interest" description="Disordered" evidence="1">
    <location>
        <begin position="36"/>
        <end position="57"/>
    </location>
</feature>
<keyword evidence="2" id="KW-0732">Signal</keyword>
<feature type="compositionally biased region" description="Basic residues" evidence="1">
    <location>
        <begin position="95"/>
        <end position="105"/>
    </location>
</feature>
<evidence type="ECO:0000256" key="2">
    <source>
        <dbReference type="SAM" id="SignalP"/>
    </source>
</evidence>
<protein>
    <submittedName>
        <fullName evidence="3">Uncharacterized protein</fullName>
    </submittedName>
</protein>
<dbReference type="Proteomes" id="UP000224854">
    <property type="component" value="Unassembled WGS sequence"/>
</dbReference>
<evidence type="ECO:0000313" key="4">
    <source>
        <dbReference type="Proteomes" id="UP000224854"/>
    </source>
</evidence>
<feature type="signal peptide" evidence="2">
    <location>
        <begin position="1"/>
        <end position="23"/>
    </location>
</feature>
<feature type="compositionally biased region" description="Low complexity" evidence="1">
    <location>
        <begin position="79"/>
        <end position="89"/>
    </location>
</feature>
<organism evidence="3 4">
    <name type="scientific">Ophiocordyceps australis</name>
    <dbReference type="NCBI Taxonomy" id="1399860"/>
    <lineage>
        <taxon>Eukaryota</taxon>
        <taxon>Fungi</taxon>
        <taxon>Dikarya</taxon>
        <taxon>Ascomycota</taxon>
        <taxon>Pezizomycotina</taxon>
        <taxon>Sordariomycetes</taxon>
        <taxon>Hypocreomycetidae</taxon>
        <taxon>Hypocreales</taxon>
        <taxon>Ophiocordycipitaceae</taxon>
        <taxon>Ophiocordyceps</taxon>
    </lineage>
</organism>
<feature type="region of interest" description="Disordered" evidence="1">
    <location>
        <begin position="180"/>
        <end position="260"/>
    </location>
</feature>